<comment type="caution">
    <text evidence="1">The sequence shown here is derived from an EMBL/GenBank/DDBJ whole genome shotgun (WGS) entry which is preliminary data.</text>
</comment>
<organism evidence="1 2">
    <name type="scientific">Cephalotus follicularis</name>
    <name type="common">Albany pitcher plant</name>
    <dbReference type="NCBI Taxonomy" id="3775"/>
    <lineage>
        <taxon>Eukaryota</taxon>
        <taxon>Viridiplantae</taxon>
        <taxon>Streptophyta</taxon>
        <taxon>Embryophyta</taxon>
        <taxon>Tracheophyta</taxon>
        <taxon>Spermatophyta</taxon>
        <taxon>Magnoliopsida</taxon>
        <taxon>eudicotyledons</taxon>
        <taxon>Gunneridae</taxon>
        <taxon>Pentapetalae</taxon>
        <taxon>rosids</taxon>
        <taxon>fabids</taxon>
        <taxon>Oxalidales</taxon>
        <taxon>Cephalotaceae</taxon>
        <taxon>Cephalotus</taxon>
    </lineage>
</organism>
<dbReference type="AlphaFoldDB" id="A0A1Q3DI69"/>
<dbReference type="InParanoid" id="A0A1Q3DI69"/>
<dbReference type="PANTHER" id="PTHR37697:SF2">
    <property type="entry name" value="AP2-LIKE ETHYLENE-RESPONSIVE TRANSCRIPTION FACTOR SNZ"/>
    <property type="match status" value="1"/>
</dbReference>
<dbReference type="EMBL" id="BDDD01008537">
    <property type="protein sequence ID" value="GAV92003.1"/>
    <property type="molecule type" value="Genomic_DNA"/>
</dbReference>
<name>A0A1Q3DI69_CEPFO</name>
<proteinExistence type="predicted"/>
<keyword evidence="2" id="KW-1185">Reference proteome</keyword>
<dbReference type="PANTHER" id="PTHR37697">
    <property type="entry name" value="AP2-LIKE ETHYLENE-RESPONSIVE TRANSCRIPTION FACTOR SNZ"/>
    <property type="match status" value="1"/>
</dbReference>
<evidence type="ECO:0000313" key="1">
    <source>
        <dbReference type="EMBL" id="GAV92003.1"/>
    </source>
</evidence>
<gene>
    <name evidence="1" type="ORF">CFOL_v3_35387</name>
</gene>
<sequence length="160" mass="17673">MIMSLEQATLMAKQLPATTDPTHLLQIYSSLHQAHHQLSSFLSNIQFPFLPPPLPSSAAETSLSSAAADDQGNDLMQLGDDGNDEVGIEENSKTTIENIEGRLRDCFIKNKRPKRRLSPSSVAVAEGRRLCDDGFVGRDKDFDPHGARLRALELVYQFHG</sequence>
<accession>A0A1Q3DI69</accession>
<dbReference type="OrthoDB" id="672370at2759"/>
<reference evidence="2" key="1">
    <citation type="submission" date="2016-04" db="EMBL/GenBank/DDBJ databases">
        <title>Cephalotus genome sequencing.</title>
        <authorList>
            <person name="Fukushima K."/>
            <person name="Hasebe M."/>
            <person name="Fang X."/>
        </authorList>
    </citation>
    <scope>NUCLEOTIDE SEQUENCE [LARGE SCALE GENOMIC DNA]</scope>
    <source>
        <strain evidence="2">cv. St1</strain>
    </source>
</reference>
<dbReference type="Proteomes" id="UP000187406">
    <property type="component" value="Unassembled WGS sequence"/>
</dbReference>
<evidence type="ECO:0000313" key="2">
    <source>
        <dbReference type="Proteomes" id="UP000187406"/>
    </source>
</evidence>
<protein>
    <submittedName>
        <fullName evidence="1">Uncharacterized protein</fullName>
    </submittedName>
</protein>